<keyword evidence="2" id="KW-1185">Reference proteome</keyword>
<name>A0A6A9QGQ3_SULME</name>
<reference evidence="1 2" key="1">
    <citation type="submission" date="2019-10" db="EMBL/GenBank/DDBJ databases">
        <title>Sequencing and Assembly of Multiple Reported Metal-Biooxidizing Members of the Extremely Thermoacidophilic Archaeal Family Sulfolobaceae.</title>
        <authorList>
            <person name="Counts J.A."/>
            <person name="Kelly R.M."/>
        </authorList>
    </citation>
    <scope>NUCLEOTIDE SEQUENCE [LARGE SCALE GENOMIC DNA]</scope>
    <source>
        <strain evidence="1 2">DSM 6482</strain>
    </source>
</reference>
<dbReference type="AlphaFoldDB" id="A0A6A9QGQ3"/>
<dbReference type="EMBL" id="WGGD01000005">
    <property type="protein sequence ID" value="MUN28387.1"/>
    <property type="molecule type" value="Genomic_DNA"/>
</dbReference>
<dbReference type="Proteomes" id="UP000470772">
    <property type="component" value="Unassembled WGS sequence"/>
</dbReference>
<sequence>MGRTQPSLTRAIEEEIEKLERVSKKLRNVEMSKKLINVRKNVRIVEEALQDELTDPLEVIMIAILVSE</sequence>
<dbReference type="OrthoDB" id="43971at2157"/>
<accession>A0A6A9QGQ3</accession>
<gene>
    <name evidence="1" type="ORF">GC250_02645</name>
</gene>
<organism evidence="1 2">
    <name type="scientific">Sulfuracidifex metallicus DSM 6482 = JCM 9184</name>
    <dbReference type="NCBI Taxonomy" id="523847"/>
    <lineage>
        <taxon>Archaea</taxon>
        <taxon>Thermoproteota</taxon>
        <taxon>Thermoprotei</taxon>
        <taxon>Sulfolobales</taxon>
        <taxon>Sulfolobaceae</taxon>
        <taxon>Sulfuracidifex</taxon>
    </lineage>
</organism>
<evidence type="ECO:0000313" key="1">
    <source>
        <dbReference type="EMBL" id="MUN28387.1"/>
    </source>
</evidence>
<evidence type="ECO:0000313" key="2">
    <source>
        <dbReference type="Proteomes" id="UP000470772"/>
    </source>
</evidence>
<protein>
    <submittedName>
        <fullName evidence="1">DNA polymerase II</fullName>
    </submittedName>
</protein>
<dbReference type="RefSeq" id="WP_054838174.1">
    <property type="nucleotide sequence ID" value="NZ_BBBY01000005.1"/>
</dbReference>
<proteinExistence type="predicted"/>
<comment type="caution">
    <text evidence="1">The sequence shown here is derived from an EMBL/GenBank/DDBJ whole genome shotgun (WGS) entry which is preliminary data.</text>
</comment>